<organism evidence="2 3">
    <name type="scientific">Viridothelium virens</name>
    <name type="common">Speckled blister lichen</name>
    <name type="synonym">Trypethelium virens</name>
    <dbReference type="NCBI Taxonomy" id="1048519"/>
    <lineage>
        <taxon>Eukaryota</taxon>
        <taxon>Fungi</taxon>
        <taxon>Dikarya</taxon>
        <taxon>Ascomycota</taxon>
        <taxon>Pezizomycotina</taxon>
        <taxon>Dothideomycetes</taxon>
        <taxon>Dothideomycetes incertae sedis</taxon>
        <taxon>Trypetheliales</taxon>
        <taxon>Trypetheliaceae</taxon>
        <taxon>Viridothelium</taxon>
    </lineage>
</organism>
<dbReference type="PROSITE" id="PS50181">
    <property type="entry name" value="FBOX"/>
    <property type="match status" value="1"/>
</dbReference>
<keyword evidence="3" id="KW-1185">Reference proteome</keyword>
<dbReference type="AlphaFoldDB" id="A0A6A6H678"/>
<dbReference type="InterPro" id="IPR001810">
    <property type="entry name" value="F-box_dom"/>
</dbReference>
<evidence type="ECO:0000313" key="2">
    <source>
        <dbReference type="EMBL" id="KAF2233328.1"/>
    </source>
</evidence>
<name>A0A6A6H678_VIRVR</name>
<sequence>MPMHVPEIPIETLSRIFSFVDSRATLKNLTLSSKNFYKIATPRLYSHLELLNADWETPFYALRPLTCLFLRKPELAQNVRHLALRSTFEDGPASGGKQGNKKLDLDPEIRSAIVASAQSKEEESQWLEDASGQAHEDCILSLLLPTLTNLRSIDIEMPVQPVYVPRQLERIGRGEHPFDRKPTFSKLTDILIAHDDSKYGLYTSSIGCAFSLPAIQNIYLHRIGSSDGPDPADEIAASLQNIADGSSTVISIDMHDCRLSSGDFARVMRAPKALTSFCYELGWGHLSYTACRFPEMRAELERHRTTLRHLWLDYVPDGIEWLTDGDAGDDTTPMDSFAGFSALRRIKIGMVMMFGENPEEDLPEYADRLVKALPVQIEYVKITRAEDGPDVIVAALEKLILQKGGKFPELRHVEIECSEAGVNDRRDQFRRLKQLAENEKGLTFVVRDTRGALVGEDSDQRVERKWGFDEDIEWQPCTSECNARNVFPVHDLEK</sequence>
<gene>
    <name evidence="2" type="ORF">EV356DRAFT_503649</name>
</gene>
<accession>A0A6A6H678</accession>
<evidence type="ECO:0000313" key="3">
    <source>
        <dbReference type="Proteomes" id="UP000800092"/>
    </source>
</evidence>
<dbReference type="OrthoDB" id="5130616at2759"/>
<proteinExistence type="predicted"/>
<reference evidence="2" key="1">
    <citation type="journal article" date="2020" name="Stud. Mycol.">
        <title>101 Dothideomycetes genomes: a test case for predicting lifestyles and emergence of pathogens.</title>
        <authorList>
            <person name="Haridas S."/>
            <person name="Albert R."/>
            <person name="Binder M."/>
            <person name="Bloem J."/>
            <person name="Labutti K."/>
            <person name="Salamov A."/>
            <person name="Andreopoulos B."/>
            <person name="Baker S."/>
            <person name="Barry K."/>
            <person name="Bills G."/>
            <person name="Bluhm B."/>
            <person name="Cannon C."/>
            <person name="Castanera R."/>
            <person name="Culley D."/>
            <person name="Daum C."/>
            <person name="Ezra D."/>
            <person name="Gonzalez J."/>
            <person name="Henrissat B."/>
            <person name="Kuo A."/>
            <person name="Liang C."/>
            <person name="Lipzen A."/>
            <person name="Lutzoni F."/>
            <person name="Magnuson J."/>
            <person name="Mondo S."/>
            <person name="Nolan M."/>
            <person name="Ohm R."/>
            <person name="Pangilinan J."/>
            <person name="Park H.-J."/>
            <person name="Ramirez L."/>
            <person name="Alfaro M."/>
            <person name="Sun H."/>
            <person name="Tritt A."/>
            <person name="Yoshinaga Y."/>
            <person name="Zwiers L.-H."/>
            <person name="Turgeon B."/>
            <person name="Goodwin S."/>
            <person name="Spatafora J."/>
            <person name="Crous P."/>
            <person name="Grigoriev I."/>
        </authorList>
    </citation>
    <scope>NUCLEOTIDE SEQUENCE</scope>
    <source>
        <strain evidence="2">Tuck. ex Michener</strain>
    </source>
</reference>
<feature type="domain" description="F-box" evidence="1">
    <location>
        <begin position="2"/>
        <end position="48"/>
    </location>
</feature>
<protein>
    <recommendedName>
        <fullName evidence="1">F-box domain-containing protein</fullName>
    </recommendedName>
</protein>
<evidence type="ECO:0000259" key="1">
    <source>
        <dbReference type="PROSITE" id="PS50181"/>
    </source>
</evidence>
<dbReference type="Proteomes" id="UP000800092">
    <property type="component" value="Unassembled WGS sequence"/>
</dbReference>
<dbReference type="EMBL" id="ML991807">
    <property type="protein sequence ID" value="KAF2233328.1"/>
    <property type="molecule type" value="Genomic_DNA"/>
</dbReference>